<dbReference type="EMBL" id="SDEE01001178">
    <property type="protein sequence ID" value="RXW12623.1"/>
    <property type="molecule type" value="Genomic_DNA"/>
</dbReference>
<keyword evidence="2" id="KW-1185">Reference proteome</keyword>
<accession>A0A4Q2D0F8</accession>
<sequence>MGYEAYVIKYSTRVTFAKGCLRDLDVLGMRSSQKGFRGHFESLVHNAQLFRLGRQRSWRWTSLNSLLKGYQSKSIHPSEWAHFPQHLLHSWGGGILPDDFDPSMPDSTSVLSSELSNWYQKVREDLAEKLQLAYPAVLESPVAPELEVSTAEAAFDLAAVVFSCASCLKATYHLGTALVGWDNILAHICSSKLGSSKWHGTLHWSEKGHASALALMELVGKDPRTTTAEDMDKLDARFFCGNCEYTDFTGVQWKKALKWRECLTHVLYCVKPGHDDNPQTWLLLSEEATQHADEVDIAELEIGRDLVYFPNLFTRYFERPNTMFQTLSKEEIIWKLR</sequence>
<reference evidence="1 2" key="1">
    <citation type="submission" date="2019-01" db="EMBL/GenBank/DDBJ databases">
        <title>Draft genome sequence of Psathyrella aberdarensis IHI B618.</title>
        <authorList>
            <person name="Buettner E."/>
            <person name="Kellner H."/>
        </authorList>
    </citation>
    <scope>NUCLEOTIDE SEQUENCE [LARGE SCALE GENOMIC DNA]</scope>
    <source>
        <strain evidence="1 2">IHI B618</strain>
    </source>
</reference>
<protein>
    <submittedName>
        <fullName evidence="1">Uncharacterized protein</fullName>
    </submittedName>
</protein>
<name>A0A4Q2D0F8_9AGAR</name>
<evidence type="ECO:0000313" key="2">
    <source>
        <dbReference type="Proteomes" id="UP000290288"/>
    </source>
</evidence>
<evidence type="ECO:0000313" key="1">
    <source>
        <dbReference type="EMBL" id="RXW12623.1"/>
    </source>
</evidence>
<dbReference type="OrthoDB" id="2960336at2759"/>
<proteinExistence type="predicted"/>
<dbReference type="AlphaFoldDB" id="A0A4Q2D0F8"/>
<gene>
    <name evidence="1" type="ORF">EST38_g13230</name>
</gene>
<comment type="caution">
    <text evidence="1">The sequence shown here is derived from an EMBL/GenBank/DDBJ whole genome shotgun (WGS) entry which is preliminary data.</text>
</comment>
<dbReference type="STRING" id="2316362.A0A4Q2D0F8"/>
<organism evidence="1 2">
    <name type="scientific">Candolleomyces aberdarensis</name>
    <dbReference type="NCBI Taxonomy" id="2316362"/>
    <lineage>
        <taxon>Eukaryota</taxon>
        <taxon>Fungi</taxon>
        <taxon>Dikarya</taxon>
        <taxon>Basidiomycota</taxon>
        <taxon>Agaricomycotina</taxon>
        <taxon>Agaricomycetes</taxon>
        <taxon>Agaricomycetidae</taxon>
        <taxon>Agaricales</taxon>
        <taxon>Agaricineae</taxon>
        <taxon>Psathyrellaceae</taxon>
        <taxon>Candolleomyces</taxon>
    </lineage>
</organism>
<dbReference type="Proteomes" id="UP000290288">
    <property type="component" value="Unassembled WGS sequence"/>
</dbReference>